<protein>
    <submittedName>
        <fullName evidence="9">Uncharacterized protein</fullName>
    </submittedName>
</protein>
<dbReference type="Proteomes" id="UP000193944">
    <property type="component" value="Unassembled WGS sequence"/>
</dbReference>
<feature type="transmembrane region" description="Helical" evidence="8">
    <location>
        <begin position="302"/>
        <end position="325"/>
    </location>
</feature>
<evidence type="ECO:0000256" key="5">
    <source>
        <dbReference type="ARBA" id="ARBA00022692"/>
    </source>
</evidence>
<accession>A0A1Y1VTX0</accession>
<evidence type="ECO:0000256" key="7">
    <source>
        <dbReference type="ARBA" id="ARBA00023136"/>
    </source>
</evidence>
<keyword evidence="2" id="KW-0813">Transport</keyword>
<keyword evidence="7 8" id="KW-0472">Membrane</keyword>
<dbReference type="Pfam" id="PF04143">
    <property type="entry name" value="Sulf_transp"/>
    <property type="match status" value="1"/>
</dbReference>
<dbReference type="InterPro" id="IPR007272">
    <property type="entry name" value="Sulf_transp_TsuA/YedE"/>
</dbReference>
<feature type="transmembrane region" description="Helical" evidence="8">
    <location>
        <begin position="6"/>
        <end position="28"/>
    </location>
</feature>
<dbReference type="AlphaFoldDB" id="A0A1Y1VTX0"/>
<evidence type="ECO:0000256" key="4">
    <source>
        <dbReference type="ARBA" id="ARBA00022519"/>
    </source>
</evidence>
<dbReference type="PANTHER" id="PTHR30574:SF1">
    <property type="entry name" value="SULPHUR TRANSPORT DOMAIN-CONTAINING PROTEIN"/>
    <property type="match status" value="1"/>
</dbReference>
<reference evidence="9 10" key="2">
    <citation type="submission" date="2016-08" db="EMBL/GenBank/DDBJ databases">
        <title>Pervasive Adenine N6-methylation of Active Genes in Fungi.</title>
        <authorList>
            <consortium name="DOE Joint Genome Institute"/>
            <person name="Mondo S.J."/>
            <person name="Dannebaum R.O."/>
            <person name="Kuo R.C."/>
            <person name="Labutti K."/>
            <person name="Haridas S."/>
            <person name="Kuo A."/>
            <person name="Salamov A."/>
            <person name="Ahrendt S.R."/>
            <person name="Lipzen A."/>
            <person name="Sullivan W."/>
            <person name="Andreopoulos W.B."/>
            <person name="Clum A."/>
            <person name="Lindquist E."/>
            <person name="Daum C."/>
            <person name="Ramamoorthy G.K."/>
            <person name="Gryganskyi A."/>
            <person name="Culley D."/>
            <person name="Magnuson J.K."/>
            <person name="James T.Y."/>
            <person name="O'Malley M.A."/>
            <person name="Stajich J.E."/>
            <person name="Spatafora J.W."/>
            <person name="Visel A."/>
            <person name="Grigoriev I.V."/>
        </authorList>
    </citation>
    <scope>NUCLEOTIDE SEQUENCE [LARGE SCALE GENOMIC DNA]</scope>
    <source>
        <strain evidence="9 10">S4</strain>
    </source>
</reference>
<keyword evidence="10" id="KW-1185">Reference proteome</keyword>
<dbReference type="PANTHER" id="PTHR30574">
    <property type="entry name" value="INNER MEMBRANE PROTEIN YEDE"/>
    <property type="match status" value="1"/>
</dbReference>
<feature type="transmembrane region" description="Helical" evidence="8">
    <location>
        <begin position="166"/>
        <end position="183"/>
    </location>
</feature>
<dbReference type="Pfam" id="PF20398">
    <property type="entry name" value="DUF6691"/>
    <property type="match status" value="1"/>
</dbReference>
<evidence type="ECO:0000256" key="6">
    <source>
        <dbReference type="ARBA" id="ARBA00022989"/>
    </source>
</evidence>
<reference evidence="9 10" key="1">
    <citation type="submission" date="2016-08" db="EMBL/GenBank/DDBJ databases">
        <title>A Parts List for Fungal Cellulosomes Revealed by Comparative Genomics.</title>
        <authorList>
            <consortium name="DOE Joint Genome Institute"/>
            <person name="Haitjema C.H."/>
            <person name="Gilmore S.P."/>
            <person name="Henske J.K."/>
            <person name="Solomon K.V."/>
            <person name="De Groot R."/>
            <person name="Kuo A."/>
            <person name="Mondo S.J."/>
            <person name="Salamov A.A."/>
            <person name="Labutti K."/>
            <person name="Zhao Z."/>
            <person name="Chiniquy J."/>
            <person name="Barry K."/>
            <person name="Brewer H.M."/>
            <person name="Purvine S.O."/>
            <person name="Wright A.T."/>
            <person name="Boxma B."/>
            <person name="Van Alen T."/>
            <person name="Hackstein J.H."/>
            <person name="Baker S.E."/>
            <person name="Grigoriev I.V."/>
            <person name="O'Malley M.A."/>
        </authorList>
    </citation>
    <scope>NUCLEOTIDE SEQUENCE [LARGE SCALE GENOMIC DNA]</scope>
    <source>
        <strain evidence="9 10">S4</strain>
    </source>
</reference>
<feature type="transmembrane region" description="Helical" evidence="8">
    <location>
        <begin position="91"/>
        <end position="110"/>
    </location>
</feature>
<proteinExistence type="predicted"/>
<evidence type="ECO:0000256" key="3">
    <source>
        <dbReference type="ARBA" id="ARBA00022475"/>
    </source>
</evidence>
<comment type="caution">
    <text evidence="9">The sequence shown here is derived from an EMBL/GenBank/DDBJ whole genome shotgun (WGS) entry which is preliminary data.</text>
</comment>
<name>A0A1Y1VTX0_9FUNG</name>
<feature type="transmembrane region" description="Helical" evidence="8">
    <location>
        <begin position="278"/>
        <end position="296"/>
    </location>
</feature>
<feature type="transmembrane region" description="Helical" evidence="8">
    <location>
        <begin position="49"/>
        <end position="71"/>
    </location>
</feature>
<comment type="subcellular location">
    <subcellularLocation>
        <location evidence="1">Cell inner membrane</location>
        <topology evidence="1">Multi-pass membrane protein</topology>
    </subcellularLocation>
</comment>
<organism evidence="9 10">
    <name type="scientific">Anaeromyces robustus</name>
    <dbReference type="NCBI Taxonomy" id="1754192"/>
    <lineage>
        <taxon>Eukaryota</taxon>
        <taxon>Fungi</taxon>
        <taxon>Fungi incertae sedis</taxon>
        <taxon>Chytridiomycota</taxon>
        <taxon>Chytridiomycota incertae sedis</taxon>
        <taxon>Neocallimastigomycetes</taxon>
        <taxon>Neocallimastigales</taxon>
        <taxon>Neocallimastigaceae</taxon>
        <taxon>Anaeromyces</taxon>
    </lineage>
</organism>
<dbReference type="InterPro" id="IPR046513">
    <property type="entry name" value="DUF6691"/>
</dbReference>
<keyword evidence="5 8" id="KW-0812">Transmembrane</keyword>
<dbReference type="GO" id="GO:0005886">
    <property type="term" value="C:plasma membrane"/>
    <property type="evidence" value="ECO:0007669"/>
    <property type="project" value="UniProtKB-SubCell"/>
</dbReference>
<feature type="transmembrane region" description="Helical" evidence="8">
    <location>
        <begin position="233"/>
        <end position="257"/>
    </location>
</feature>
<sequence>MINLKIPALNSLVGGVIMAFATSAHLYLQGKITGISGILNKCIHMIDVNYSYSFLSGMLFMSSYIKCYYNPLKKNSKQSYMETPSQYVNGLSLFGFIIAGFLVGFGAKMCNGCTSGHGLCGLPRMSKRSIVAIGLFMIFGCITATSRYYWPYFNPKHPLPAVDSSLLAWTVLFASVAAIGYLLYQSYKTGKVDNVRDTIIAISVGTIFSYGLIQSGMLQRHIVVGFLTLSIKAWRIQLLFALGGAVGVNYFLFKYIFSLSKPLYKSKFDLNSNTNVDNKLLIGAAIFGIGWGLSGVCPGPAILSFYIYCPHSILLLAAMCGGIYVENLYDKQITEIINKSPLLSLINVFDKKNK</sequence>
<gene>
    <name evidence="9" type="ORF">BCR32DRAFT_297961</name>
</gene>
<dbReference type="OrthoDB" id="10254418at2759"/>
<feature type="transmembrane region" description="Helical" evidence="8">
    <location>
        <begin position="130"/>
        <end position="150"/>
    </location>
</feature>
<evidence type="ECO:0000313" key="10">
    <source>
        <dbReference type="Proteomes" id="UP000193944"/>
    </source>
</evidence>
<evidence type="ECO:0000256" key="1">
    <source>
        <dbReference type="ARBA" id="ARBA00004429"/>
    </source>
</evidence>
<keyword evidence="4" id="KW-0997">Cell inner membrane</keyword>
<keyword evidence="6 8" id="KW-1133">Transmembrane helix</keyword>
<keyword evidence="3" id="KW-1003">Cell membrane</keyword>
<dbReference type="EMBL" id="MCFG01000502">
    <property type="protein sequence ID" value="ORX64727.1"/>
    <property type="molecule type" value="Genomic_DNA"/>
</dbReference>
<evidence type="ECO:0000256" key="2">
    <source>
        <dbReference type="ARBA" id="ARBA00022448"/>
    </source>
</evidence>
<feature type="transmembrane region" description="Helical" evidence="8">
    <location>
        <begin position="195"/>
        <end position="213"/>
    </location>
</feature>
<evidence type="ECO:0000313" key="9">
    <source>
        <dbReference type="EMBL" id="ORX64727.1"/>
    </source>
</evidence>
<evidence type="ECO:0000256" key="8">
    <source>
        <dbReference type="SAM" id="Phobius"/>
    </source>
</evidence>